<dbReference type="CDD" id="cd08991">
    <property type="entry name" value="GH43_HoAraf43-like"/>
    <property type="match status" value="1"/>
</dbReference>
<dbReference type="SUPFAM" id="SSF49785">
    <property type="entry name" value="Galactose-binding domain-like"/>
    <property type="match status" value="4"/>
</dbReference>
<evidence type="ECO:0000256" key="2">
    <source>
        <dbReference type="ARBA" id="ARBA00022729"/>
    </source>
</evidence>
<comment type="similarity">
    <text evidence="1">Belongs to the glycosyl hydrolase 43 family.</text>
</comment>
<dbReference type="PANTHER" id="PTHR42812:SF12">
    <property type="entry name" value="BETA-XYLOSIDASE-RELATED"/>
    <property type="match status" value="1"/>
</dbReference>
<dbReference type="Proteomes" id="UP000036045">
    <property type="component" value="Unassembled WGS sequence"/>
</dbReference>
<keyword evidence="4" id="KW-0326">Glycosidase</keyword>
<dbReference type="PANTHER" id="PTHR42812">
    <property type="entry name" value="BETA-XYLOSIDASE"/>
    <property type="match status" value="1"/>
</dbReference>
<dbReference type="SMART" id="SM00606">
    <property type="entry name" value="CBD_IV"/>
    <property type="match status" value="4"/>
</dbReference>
<dbReference type="Gene3D" id="2.60.120.260">
    <property type="entry name" value="Galactose-binding domain-like"/>
    <property type="match status" value="4"/>
</dbReference>
<feature type="domain" description="CBM6" evidence="5">
    <location>
        <begin position="686"/>
        <end position="813"/>
    </location>
</feature>
<organism evidence="6 7">
    <name type="scientific">Niallia circulans</name>
    <name type="common">Bacillus circulans</name>
    <dbReference type="NCBI Taxonomy" id="1397"/>
    <lineage>
        <taxon>Bacteria</taxon>
        <taxon>Bacillati</taxon>
        <taxon>Bacillota</taxon>
        <taxon>Bacilli</taxon>
        <taxon>Bacillales</taxon>
        <taxon>Bacillaceae</taxon>
        <taxon>Niallia</taxon>
    </lineage>
</organism>
<evidence type="ECO:0000256" key="1">
    <source>
        <dbReference type="ARBA" id="ARBA00009865"/>
    </source>
</evidence>
<dbReference type="PATRIC" id="fig|1397.4.peg.1417"/>
<proteinExistence type="inferred from homology"/>
<dbReference type="InterPro" id="IPR008979">
    <property type="entry name" value="Galactose-bd-like_sf"/>
</dbReference>
<dbReference type="SUPFAM" id="SSF75005">
    <property type="entry name" value="Arabinanase/levansucrase/invertase"/>
    <property type="match status" value="1"/>
</dbReference>
<dbReference type="GO" id="GO:0004553">
    <property type="term" value="F:hydrolase activity, hydrolyzing O-glycosyl compounds"/>
    <property type="evidence" value="ECO:0007669"/>
    <property type="project" value="InterPro"/>
</dbReference>
<dbReference type="EMBL" id="LDPH01000016">
    <property type="protein sequence ID" value="KLV25515.1"/>
    <property type="molecule type" value="Genomic_DNA"/>
</dbReference>
<evidence type="ECO:0000259" key="5">
    <source>
        <dbReference type="PROSITE" id="PS51175"/>
    </source>
</evidence>
<evidence type="ECO:0000256" key="4">
    <source>
        <dbReference type="ARBA" id="ARBA00023295"/>
    </source>
</evidence>
<dbReference type="InterPro" id="IPR054470">
    <property type="entry name" value="FIMAH_dom"/>
</dbReference>
<evidence type="ECO:0000256" key="3">
    <source>
        <dbReference type="ARBA" id="ARBA00022801"/>
    </source>
</evidence>
<feature type="domain" description="CBM6" evidence="5">
    <location>
        <begin position="987"/>
        <end position="1113"/>
    </location>
</feature>
<feature type="domain" description="CBM6" evidence="5">
    <location>
        <begin position="508"/>
        <end position="625"/>
    </location>
</feature>
<sequence length="1364" mass="153365">MSLWLSLPYAALAYSNPMDLPESWTWDSGEYYGEGDPYILKHNGIYYLYVSTVDDKSGVKAWTSEDLMNWTYAGLVTEEPTTKAAYAPEVVYWNGDFYMYTSPGGNGHYVYKSSSPLGPFKKQTDNLGMGIDGHVFIDDDGKWYFYSTGSNRIDARSMPTPTEFGKATDTGAKMNGWTEGATVLKRHGKYYMTYTGNHIWNKAYRIDYGVSDSPNVGYTTNKEQNPLLLNTEGENVGLGHNTVVRGPDLDSDYIVYHSHANPGRNINFDRIAWNGEKMLVLGPTTSEQPDPALPDFSDRFNRTELGADWKNVNGGKWSIMKDTSNWLEQKKLGDAKWSRQVSKVSTDKEYTAEFNLKMVEKGESENPRLGVVFSYKDEKNYGTAVLSSKHNRLETNFVVDGEEQGWEYADLPEGYDYTKLHQLRVERSGDTFRIFVDGMQKQTREVRNIGAGSIGYTTSDVHGAFAYTAFSNKVDGSNVFDAYKPLPGTIEAVHYNAGGEGVGYHDKTRKEAVNAYRQDYVDIADDSDGSYYIESNEKGEWLKYNVNIAEDGLYNLDLRVGESSQDAKIRILLDGKSDITGDVSIPQSTDWRTFSIEKLKLPKGKHTLTIEVIKGSFDFSSFKVQGYKAVDVLYDDFNDGDAEGWDEVEGTWKVGPFEEQNIDFDEYKQVPGVINAAYYNTGGEGVAYHDTTPENIGGVFRRDSVDIRTNPEGGGYAVGWNQTGEWLKYNVNVQEAGTYNLKLYAATTFTSAKARLWLDDKIDLTGVFDVPATGGWNNWQAVIKNGITLPKGNHTLKLEFVEGEFDFTKMELSSFDVHRPLPGLIEAEDYNNGGQNVAYYDKSEGNSGGQYRNDDVDIRKTTSGDYAVTSIETDEWLTYDVNILEEGSYGLDLFVSSVKDGSKVKLLLDDKLDLTGEINLPKTGSVDSWKTVSLEDITLPAGQHTLKVVAIEGGFELSKFMFHQFDQYKKLPGRIMAADYITGGEGVAYHDNTIENIGGEYRQDAVDIRVNPKGGYNVGWNQTGEWLKYNVDIAEEGSYDLAINVATTFKDSQIRLWLDDSIDLTGVIDVPSTGDWNNWQSVIKKNVSLPAGQHTIKVEIVKGEFDFYYFEFLEEIEVPEPQIIGEYNASSETFAKSVIGEKEWKDYIIEADVKVAEGSGDGGVIFRVNNPANGIEYSQNNADFMQGYVAYINEDGVHLGKQNYNWEYLDGASITDPQAAWHHMKIEVIGTTIKVYVDDMATPKINFTDNSRTAFTQGKVGVRSNYNNTKFDHFLVRPYQADHTSIQTLLDMYKESGELKDSLYKSLGNKLKQSQKHLEKGKNDQAIKFLQDMIKLLHNDKKEKLPADKKEVLKAEIERLIERL</sequence>
<reference evidence="6 7" key="1">
    <citation type="submission" date="2015-05" db="EMBL/GenBank/DDBJ databases">
        <title>Whole genome sequence and identification of bacterial endophytes from Costus igneus.</title>
        <authorList>
            <person name="Lee Y.P."/>
            <person name="Gan H.M."/>
            <person name="Eng W."/>
            <person name="Wheatley M.S."/>
            <person name="Caraballo A."/>
            <person name="Polter S."/>
            <person name="Savka M.A."/>
            <person name="Hudson A.O."/>
        </authorList>
    </citation>
    <scope>NUCLEOTIDE SEQUENCE [LARGE SCALE GENOMIC DNA]</scope>
    <source>
        <strain evidence="6 7">RIT379</strain>
    </source>
</reference>
<feature type="domain" description="CBM6" evidence="5">
    <location>
        <begin position="823"/>
        <end position="963"/>
    </location>
</feature>
<name>A0A0J1L9E0_NIACI</name>
<dbReference type="InterPro" id="IPR006710">
    <property type="entry name" value="Glyco_hydro_43"/>
</dbReference>
<dbReference type="Gene3D" id="2.60.120.560">
    <property type="entry name" value="Exo-inulinase, domain 1"/>
    <property type="match status" value="2"/>
</dbReference>
<dbReference type="RefSeq" id="WP_047943319.1">
    <property type="nucleotide sequence ID" value="NZ_LDPH01000016.1"/>
</dbReference>
<dbReference type="PROSITE" id="PS51175">
    <property type="entry name" value="CBM6"/>
    <property type="match status" value="4"/>
</dbReference>
<keyword evidence="7" id="KW-1185">Reference proteome</keyword>
<evidence type="ECO:0000313" key="6">
    <source>
        <dbReference type="EMBL" id="KLV25515.1"/>
    </source>
</evidence>
<gene>
    <name evidence="6" type="ORF">ABW02_16090</name>
</gene>
<dbReference type="GO" id="GO:0030246">
    <property type="term" value="F:carbohydrate binding"/>
    <property type="evidence" value="ECO:0007669"/>
    <property type="project" value="InterPro"/>
</dbReference>
<dbReference type="InterPro" id="IPR051795">
    <property type="entry name" value="Glycosyl_Hydrlase_43"/>
</dbReference>
<evidence type="ECO:0000313" key="7">
    <source>
        <dbReference type="Proteomes" id="UP000036045"/>
    </source>
</evidence>
<dbReference type="InterPro" id="IPR023296">
    <property type="entry name" value="Glyco_hydro_beta-prop_sf"/>
</dbReference>
<keyword evidence="3 6" id="KW-0378">Hydrolase</keyword>
<dbReference type="Gene3D" id="2.115.10.20">
    <property type="entry name" value="Glycosyl hydrolase domain, family 43"/>
    <property type="match status" value="1"/>
</dbReference>
<dbReference type="Pfam" id="PF04616">
    <property type="entry name" value="Glyco_hydro_43"/>
    <property type="match status" value="1"/>
</dbReference>
<dbReference type="GO" id="GO:0005975">
    <property type="term" value="P:carbohydrate metabolic process"/>
    <property type="evidence" value="ECO:0007669"/>
    <property type="project" value="InterPro"/>
</dbReference>
<accession>A0A0J1L9E0</accession>
<dbReference type="Pfam" id="PF22888">
    <property type="entry name" value="FIMAH"/>
    <property type="match status" value="1"/>
</dbReference>
<dbReference type="Pfam" id="PF06439">
    <property type="entry name" value="3keto-disac_hyd"/>
    <property type="match status" value="1"/>
</dbReference>
<dbReference type="InterPro" id="IPR005084">
    <property type="entry name" value="CBM6"/>
</dbReference>
<dbReference type="InterPro" id="IPR006584">
    <property type="entry name" value="Cellulose-bd_IV"/>
</dbReference>
<keyword evidence="2" id="KW-0732">Signal</keyword>
<protein>
    <submittedName>
        <fullName evidence="6">Glycoside hydrolase</fullName>
    </submittedName>
</protein>
<dbReference type="OrthoDB" id="9801455at2"/>
<comment type="caution">
    <text evidence="6">The sequence shown here is derived from an EMBL/GenBank/DDBJ whole genome shotgun (WGS) entry which is preliminary data.</text>
</comment>
<dbReference type="Pfam" id="PF03422">
    <property type="entry name" value="CBM_6"/>
    <property type="match status" value="4"/>
</dbReference>
<dbReference type="CDD" id="cd04080">
    <property type="entry name" value="CBM6_cellulase-like"/>
    <property type="match status" value="4"/>
</dbReference>
<dbReference type="InterPro" id="IPR010496">
    <property type="entry name" value="AL/BT2_dom"/>
</dbReference>